<keyword evidence="4" id="KW-1185">Reference proteome</keyword>
<evidence type="ECO:0000259" key="2">
    <source>
        <dbReference type="Pfam" id="PF20239"/>
    </source>
</evidence>
<sequence>MNTEKLIPHLFRTESSKISAVLNKHFGIKHIEIAEDIVSDTFLSALETWPYKGIPENPKAWLYAVAKNKSKNYLIKSSNFEKTISQEILQTSELSTEIDWSERNISDSQLQMLFAVCHPSIPAESQIGLALKILCGFGIDEIAAAFLTNKETINKRLFRAKEKLKSEQIKLEFPPENQIEKRINTVLLTLYLLFNEGYYSENQDDVIRKELCLEAMRLLEMLIESYAHTIPKIHALYALMCFHSSRLDARKDDTGQLILYQNQDENLWDQTLITKGVLHLHKATGGDSASRYHIEASLAFWMTQKEDTSEKWHQVLKLYNHLLFIEYSPIAALNRTFALSKVYRNEIAIAEAEKLKLESNPFYFSLLAELYRQIDRQKSKQHLEKAIELSKLKPQKELLQKKIAELNI</sequence>
<dbReference type="GO" id="GO:0006352">
    <property type="term" value="P:DNA-templated transcription initiation"/>
    <property type="evidence" value="ECO:0007669"/>
    <property type="project" value="InterPro"/>
</dbReference>
<dbReference type="Pfam" id="PF04542">
    <property type="entry name" value="Sigma70_r2"/>
    <property type="match status" value="1"/>
</dbReference>
<dbReference type="InterPro" id="IPR014284">
    <property type="entry name" value="RNA_pol_sigma-70_dom"/>
</dbReference>
<dbReference type="EMBL" id="RJUF01000011">
    <property type="protein sequence ID" value="MCP9762513.1"/>
    <property type="molecule type" value="Genomic_DNA"/>
</dbReference>
<dbReference type="Gene3D" id="1.10.1740.10">
    <property type="match status" value="1"/>
</dbReference>
<dbReference type="NCBIfam" id="TIGR02937">
    <property type="entry name" value="sigma70-ECF"/>
    <property type="match status" value="1"/>
</dbReference>
<dbReference type="GO" id="GO:0003700">
    <property type="term" value="F:DNA-binding transcription factor activity"/>
    <property type="evidence" value="ECO:0007669"/>
    <property type="project" value="InterPro"/>
</dbReference>
<gene>
    <name evidence="3" type="ORF">EGI31_06065</name>
</gene>
<dbReference type="Pfam" id="PF20239">
    <property type="entry name" value="DUF6596"/>
    <property type="match status" value="1"/>
</dbReference>
<proteinExistence type="predicted"/>
<dbReference type="PANTHER" id="PTHR47756:SF2">
    <property type="entry name" value="BLL6612 PROTEIN"/>
    <property type="match status" value="1"/>
</dbReference>
<name>A0AAE3H0H6_9BACT</name>
<dbReference type="InterPro" id="IPR013324">
    <property type="entry name" value="RNA_pol_sigma_r3/r4-like"/>
</dbReference>
<dbReference type="Proteomes" id="UP001204144">
    <property type="component" value="Unassembled WGS sequence"/>
</dbReference>
<organism evidence="3 4">
    <name type="scientific">Lacihabitans soyangensis</name>
    <dbReference type="NCBI Taxonomy" id="869394"/>
    <lineage>
        <taxon>Bacteria</taxon>
        <taxon>Pseudomonadati</taxon>
        <taxon>Bacteroidota</taxon>
        <taxon>Cytophagia</taxon>
        <taxon>Cytophagales</taxon>
        <taxon>Leadbetterellaceae</taxon>
        <taxon>Lacihabitans</taxon>
    </lineage>
</organism>
<evidence type="ECO:0000259" key="1">
    <source>
        <dbReference type="Pfam" id="PF04542"/>
    </source>
</evidence>
<protein>
    <submittedName>
        <fullName evidence="3">Sigma-70 family RNA polymerase sigma factor</fullName>
    </submittedName>
</protein>
<evidence type="ECO:0000313" key="3">
    <source>
        <dbReference type="EMBL" id="MCP9762513.1"/>
    </source>
</evidence>
<comment type="caution">
    <text evidence="3">The sequence shown here is derived from an EMBL/GenBank/DDBJ whole genome shotgun (WGS) entry which is preliminary data.</text>
</comment>
<dbReference type="RefSeq" id="WP_255036284.1">
    <property type="nucleotide sequence ID" value="NZ_RJUF01000011.1"/>
</dbReference>
<dbReference type="AlphaFoldDB" id="A0AAE3H0H6"/>
<feature type="domain" description="RNA polymerase sigma-70 region 2" evidence="1">
    <location>
        <begin position="32"/>
        <end position="75"/>
    </location>
</feature>
<accession>A0AAE3H0H6</accession>
<dbReference type="InterPro" id="IPR007627">
    <property type="entry name" value="RNA_pol_sigma70_r2"/>
</dbReference>
<dbReference type="SUPFAM" id="SSF88659">
    <property type="entry name" value="Sigma3 and sigma4 domains of RNA polymerase sigma factors"/>
    <property type="match status" value="1"/>
</dbReference>
<feature type="domain" description="DUF6596" evidence="2">
    <location>
        <begin position="182"/>
        <end position="283"/>
    </location>
</feature>
<dbReference type="SUPFAM" id="SSF88946">
    <property type="entry name" value="Sigma2 domain of RNA polymerase sigma factors"/>
    <property type="match status" value="1"/>
</dbReference>
<evidence type="ECO:0000313" key="4">
    <source>
        <dbReference type="Proteomes" id="UP001204144"/>
    </source>
</evidence>
<dbReference type="InterPro" id="IPR046531">
    <property type="entry name" value="DUF6596"/>
</dbReference>
<dbReference type="InterPro" id="IPR013325">
    <property type="entry name" value="RNA_pol_sigma_r2"/>
</dbReference>
<reference evidence="3 4" key="1">
    <citation type="submission" date="2018-11" db="EMBL/GenBank/DDBJ databases">
        <title>Novel bacteria species description.</title>
        <authorList>
            <person name="Han J.-H."/>
        </authorList>
    </citation>
    <scope>NUCLEOTIDE SEQUENCE [LARGE SCALE GENOMIC DNA]</scope>
    <source>
        <strain evidence="3 4">KCTC23259</strain>
    </source>
</reference>
<dbReference type="PANTHER" id="PTHR47756">
    <property type="entry name" value="BLL6612 PROTEIN-RELATED"/>
    <property type="match status" value="1"/>
</dbReference>